<dbReference type="STRING" id="1434232.MAIT1_01711"/>
<evidence type="ECO:0000313" key="8">
    <source>
        <dbReference type="EMBL" id="OSM01691.1"/>
    </source>
</evidence>
<evidence type="ECO:0000313" key="9">
    <source>
        <dbReference type="Proteomes" id="UP000194003"/>
    </source>
</evidence>
<dbReference type="Proteomes" id="UP000194003">
    <property type="component" value="Unassembled WGS sequence"/>
</dbReference>
<dbReference type="InterPro" id="IPR007627">
    <property type="entry name" value="RNA_pol_sigma70_r2"/>
</dbReference>
<name>A0A1Y2K0Y4_9PROT</name>
<keyword evidence="2" id="KW-0805">Transcription regulation</keyword>
<dbReference type="Gene3D" id="1.10.10.10">
    <property type="entry name" value="Winged helix-like DNA-binding domain superfamily/Winged helix DNA-binding domain"/>
    <property type="match status" value="1"/>
</dbReference>
<dbReference type="GO" id="GO:0006352">
    <property type="term" value="P:DNA-templated transcription initiation"/>
    <property type="evidence" value="ECO:0007669"/>
    <property type="project" value="InterPro"/>
</dbReference>
<organism evidence="8 9">
    <name type="scientific">Magnetofaba australis IT-1</name>
    <dbReference type="NCBI Taxonomy" id="1434232"/>
    <lineage>
        <taxon>Bacteria</taxon>
        <taxon>Pseudomonadati</taxon>
        <taxon>Pseudomonadota</taxon>
        <taxon>Magnetococcia</taxon>
        <taxon>Magnetococcales</taxon>
        <taxon>Magnetococcaceae</taxon>
        <taxon>Magnetofaba</taxon>
    </lineage>
</organism>
<reference evidence="8 9" key="1">
    <citation type="journal article" date="2016" name="BMC Genomics">
        <title>Combined genomic and structural analyses of a cultured magnetotactic bacterium reveals its niche adaptation to a dynamic environment.</title>
        <authorList>
            <person name="Araujo A.C."/>
            <person name="Morillo V."/>
            <person name="Cypriano J."/>
            <person name="Teixeira L.C."/>
            <person name="Leao P."/>
            <person name="Lyra S."/>
            <person name="Almeida L.G."/>
            <person name="Bazylinski D.A."/>
            <person name="Vasconcellos A.T."/>
            <person name="Abreu F."/>
            <person name="Lins U."/>
        </authorList>
    </citation>
    <scope>NUCLEOTIDE SEQUENCE [LARGE SCALE GENOMIC DNA]</scope>
    <source>
        <strain evidence="8 9">IT-1</strain>
    </source>
</reference>
<comment type="similarity">
    <text evidence="1">Belongs to the sigma-70 factor family. ECF subfamily.</text>
</comment>
<keyword evidence="9" id="KW-1185">Reference proteome</keyword>
<comment type="caution">
    <text evidence="8">The sequence shown here is derived from an EMBL/GenBank/DDBJ whole genome shotgun (WGS) entry which is preliminary data.</text>
</comment>
<dbReference type="CDD" id="cd06171">
    <property type="entry name" value="Sigma70_r4"/>
    <property type="match status" value="1"/>
</dbReference>
<gene>
    <name evidence="8" type="ORF">MAIT1_01711</name>
</gene>
<dbReference type="GO" id="GO:0016987">
    <property type="term" value="F:sigma factor activity"/>
    <property type="evidence" value="ECO:0007669"/>
    <property type="project" value="UniProtKB-KW"/>
</dbReference>
<evidence type="ECO:0000259" key="6">
    <source>
        <dbReference type="Pfam" id="PF04542"/>
    </source>
</evidence>
<keyword evidence="4" id="KW-0238">DNA-binding</keyword>
<evidence type="ECO:0000256" key="4">
    <source>
        <dbReference type="ARBA" id="ARBA00023125"/>
    </source>
</evidence>
<accession>A0A1Y2K0Y4</accession>
<keyword evidence="5" id="KW-0804">Transcription</keyword>
<protein>
    <submittedName>
        <fullName evidence="8">Putative ECF subfamily RNA polymerase sigma-24 factor</fullName>
    </submittedName>
</protein>
<dbReference type="InterPro" id="IPR013249">
    <property type="entry name" value="RNA_pol_sigma70_r4_t2"/>
</dbReference>
<dbReference type="InterPro" id="IPR039425">
    <property type="entry name" value="RNA_pol_sigma-70-like"/>
</dbReference>
<dbReference type="Gene3D" id="1.10.1740.10">
    <property type="match status" value="1"/>
</dbReference>
<dbReference type="AlphaFoldDB" id="A0A1Y2K0Y4"/>
<evidence type="ECO:0000256" key="5">
    <source>
        <dbReference type="ARBA" id="ARBA00023163"/>
    </source>
</evidence>
<feature type="domain" description="RNA polymerase sigma factor 70 region 4 type 2" evidence="7">
    <location>
        <begin position="101"/>
        <end position="152"/>
    </location>
</feature>
<dbReference type="Pfam" id="PF08281">
    <property type="entry name" value="Sigma70_r4_2"/>
    <property type="match status" value="1"/>
</dbReference>
<proteinExistence type="inferred from homology"/>
<dbReference type="PANTHER" id="PTHR43133">
    <property type="entry name" value="RNA POLYMERASE ECF-TYPE SIGMA FACTO"/>
    <property type="match status" value="1"/>
</dbReference>
<dbReference type="InterPro" id="IPR014284">
    <property type="entry name" value="RNA_pol_sigma-70_dom"/>
</dbReference>
<dbReference type="InterPro" id="IPR036388">
    <property type="entry name" value="WH-like_DNA-bd_sf"/>
</dbReference>
<dbReference type="EMBL" id="LVJN01000020">
    <property type="protein sequence ID" value="OSM01691.1"/>
    <property type="molecule type" value="Genomic_DNA"/>
</dbReference>
<dbReference type="Pfam" id="PF04542">
    <property type="entry name" value="Sigma70_r2"/>
    <property type="match status" value="1"/>
</dbReference>
<dbReference type="InterPro" id="IPR013325">
    <property type="entry name" value="RNA_pol_sigma_r2"/>
</dbReference>
<dbReference type="InterPro" id="IPR013324">
    <property type="entry name" value="RNA_pol_sigma_r3/r4-like"/>
</dbReference>
<dbReference type="GO" id="GO:0003677">
    <property type="term" value="F:DNA binding"/>
    <property type="evidence" value="ECO:0007669"/>
    <property type="project" value="UniProtKB-KW"/>
</dbReference>
<sequence>MARRLHLRVYRFILRQIPLAEDAEELTQETFLEAHRKLRAFQGQSLFSTWLLGIANNLARNFRSRAPQFRYQMVDDEALRHHASNEPDPETIAASDARMAALQHALSQLPEELYQPLALISLEGLGYEEAAQICDLSLSALKTRIFRARKKLRALLTEQNQMSLFQEME</sequence>
<dbReference type="SUPFAM" id="SSF88659">
    <property type="entry name" value="Sigma3 and sigma4 domains of RNA polymerase sigma factors"/>
    <property type="match status" value="1"/>
</dbReference>
<dbReference type="SUPFAM" id="SSF88946">
    <property type="entry name" value="Sigma2 domain of RNA polymerase sigma factors"/>
    <property type="match status" value="1"/>
</dbReference>
<keyword evidence="3" id="KW-0731">Sigma factor</keyword>
<feature type="domain" description="RNA polymerase sigma-70 region 2" evidence="6">
    <location>
        <begin position="2"/>
        <end position="65"/>
    </location>
</feature>
<evidence type="ECO:0000256" key="3">
    <source>
        <dbReference type="ARBA" id="ARBA00023082"/>
    </source>
</evidence>
<dbReference type="NCBIfam" id="TIGR02937">
    <property type="entry name" value="sigma70-ECF"/>
    <property type="match status" value="1"/>
</dbReference>
<evidence type="ECO:0000259" key="7">
    <source>
        <dbReference type="Pfam" id="PF08281"/>
    </source>
</evidence>
<dbReference type="PANTHER" id="PTHR43133:SF8">
    <property type="entry name" value="RNA POLYMERASE SIGMA FACTOR HI_1459-RELATED"/>
    <property type="match status" value="1"/>
</dbReference>
<evidence type="ECO:0000256" key="1">
    <source>
        <dbReference type="ARBA" id="ARBA00010641"/>
    </source>
</evidence>
<evidence type="ECO:0000256" key="2">
    <source>
        <dbReference type="ARBA" id="ARBA00023015"/>
    </source>
</evidence>